<dbReference type="PANTHER" id="PTHR12302:SF2">
    <property type="entry name" value="STAPHYLOCOCCAL NUCLEASE DOMAIN-CONTAINING PROTEIN 1"/>
    <property type="match status" value="1"/>
</dbReference>
<dbReference type="GO" id="GO:0031332">
    <property type="term" value="C:RNAi effector complex"/>
    <property type="evidence" value="ECO:0007669"/>
    <property type="project" value="InterPro"/>
</dbReference>
<dbReference type="SUPFAM" id="SSF50199">
    <property type="entry name" value="Staphylococcal nuclease"/>
    <property type="match status" value="5"/>
</dbReference>
<dbReference type="PROSITE" id="PS01284">
    <property type="entry name" value="TNASE_2"/>
    <property type="match status" value="1"/>
</dbReference>
<dbReference type="Gene3D" id="2.40.50.90">
    <property type="match status" value="5"/>
</dbReference>
<feature type="domain" description="TNase-like" evidence="6">
    <location>
        <begin position="342"/>
        <end position="500"/>
    </location>
</feature>
<comment type="subcellular location">
    <subcellularLocation>
        <location evidence="1 4">Cytoplasm</location>
    </subcellularLocation>
</comment>
<dbReference type="SMART" id="SM00318">
    <property type="entry name" value="SNc"/>
    <property type="match status" value="4"/>
</dbReference>
<dbReference type="CDD" id="cd00175">
    <property type="entry name" value="SNc"/>
    <property type="match status" value="3"/>
</dbReference>
<comment type="function">
    <text evidence="4">Endonuclease that mediates miRNA decay of both protein-free and AGO2-loaded miRNAs.</text>
</comment>
<dbReference type="GO" id="GO:0031047">
    <property type="term" value="P:regulatory ncRNA-mediated gene silencing"/>
    <property type="evidence" value="ECO:0007669"/>
    <property type="project" value="UniProtKB-UniRule"/>
</dbReference>
<dbReference type="GO" id="GO:0005634">
    <property type="term" value="C:nucleus"/>
    <property type="evidence" value="ECO:0007669"/>
    <property type="project" value="TreeGrafter"/>
</dbReference>
<dbReference type="Pfam" id="PF00565">
    <property type="entry name" value="SNase"/>
    <property type="match status" value="3"/>
</dbReference>
<dbReference type="Ensembl" id="ENSCCRT00015081314.1">
    <property type="protein sequence ID" value="ENSCCRP00015078732.1"/>
    <property type="gene ID" value="ENSCCRG00015029368.1"/>
</dbReference>
<dbReference type="GO" id="GO:0006402">
    <property type="term" value="P:mRNA catabolic process"/>
    <property type="evidence" value="ECO:0007669"/>
    <property type="project" value="UniProtKB-UniRule"/>
</dbReference>
<evidence type="ECO:0000256" key="1">
    <source>
        <dbReference type="ARBA" id="ARBA00004496"/>
    </source>
</evidence>
<dbReference type="EC" id="3.1.31.1" evidence="4"/>
<dbReference type="PANTHER" id="PTHR12302">
    <property type="entry name" value="EBNA2 BINDING PROTEIN P100"/>
    <property type="match status" value="1"/>
</dbReference>
<dbReference type="SUPFAM" id="SSF63748">
    <property type="entry name" value="Tudor/PWWP/MBT"/>
    <property type="match status" value="1"/>
</dbReference>
<feature type="domain" description="Tudor" evidence="5">
    <location>
        <begin position="670"/>
        <end position="728"/>
    </location>
</feature>
<dbReference type="Ensembl" id="ENSCCRT00010050574.1">
    <property type="protein sequence ID" value="ENSCCRP00010046151.1"/>
    <property type="gene ID" value="ENSCCRG00010016104.1"/>
</dbReference>
<evidence type="ECO:0000259" key="6">
    <source>
        <dbReference type="PROSITE" id="PS50830"/>
    </source>
</evidence>
<dbReference type="InterPro" id="IPR035437">
    <property type="entry name" value="SNase_OB-fold_sf"/>
</dbReference>
<organism evidence="7 9">
    <name type="scientific">Cyprinus carpio</name>
    <name type="common">Common carp</name>
    <dbReference type="NCBI Taxonomy" id="7962"/>
    <lineage>
        <taxon>Eukaryota</taxon>
        <taxon>Metazoa</taxon>
        <taxon>Chordata</taxon>
        <taxon>Craniata</taxon>
        <taxon>Vertebrata</taxon>
        <taxon>Euteleostomi</taxon>
        <taxon>Actinopterygii</taxon>
        <taxon>Neopterygii</taxon>
        <taxon>Teleostei</taxon>
        <taxon>Ostariophysi</taxon>
        <taxon>Cypriniformes</taxon>
        <taxon>Cyprinidae</taxon>
        <taxon>Cyprininae</taxon>
        <taxon>Cyprinus</taxon>
    </lineage>
</organism>
<protein>
    <recommendedName>
        <fullName evidence="4">Staphylococcal nuclease domain-containing protein</fullName>
        <ecNumber evidence="4">3.1.31.1</ecNumber>
    </recommendedName>
</protein>
<dbReference type="Gene3D" id="2.30.30.140">
    <property type="match status" value="1"/>
</dbReference>
<dbReference type="Proteomes" id="UP000694427">
    <property type="component" value="Unplaced"/>
</dbReference>
<feature type="domain" description="TNase-like" evidence="6">
    <location>
        <begin position="194"/>
        <end position="329"/>
    </location>
</feature>
<dbReference type="FunFam" id="2.30.30.140:FF:000047">
    <property type="entry name" value="Staphylococcal nuclease domain-containing protein"/>
    <property type="match status" value="1"/>
</dbReference>
<dbReference type="CDD" id="cd20433">
    <property type="entry name" value="Tudor_TDRD11"/>
    <property type="match status" value="1"/>
</dbReference>
<dbReference type="GO" id="GO:0004521">
    <property type="term" value="F:RNA endonuclease activity"/>
    <property type="evidence" value="ECO:0007669"/>
    <property type="project" value="UniProtKB-UniRule"/>
</dbReference>
<keyword evidence="2 4" id="KW-0963">Cytoplasm</keyword>
<evidence type="ECO:0000256" key="3">
    <source>
        <dbReference type="ARBA" id="ARBA00022737"/>
    </source>
</evidence>
<dbReference type="SMART" id="SM00333">
    <property type="entry name" value="TUDOR"/>
    <property type="match status" value="1"/>
</dbReference>
<dbReference type="InterPro" id="IPR016685">
    <property type="entry name" value="Silence_cplx_Nase-comp_TudorSN"/>
</dbReference>
<feature type="domain" description="TNase-like" evidence="6">
    <location>
        <begin position="18"/>
        <end position="167"/>
    </location>
</feature>
<dbReference type="AlphaFoldDB" id="A0A8C1XEC5"/>
<keyword evidence="8" id="KW-1185">Reference proteome</keyword>
<evidence type="ECO:0000259" key="5">
    <source>
        <dbReference type="PROSITE" id="PS50304"/>
    </source>
</evidence>
<dbReference type="PIRSF" id="PIRSF017179">
    <property type="entry name" value="RISC-Tudor-SN"/>
    <property type="match status" value="1"/>
</dbReference>
<dbReference type="FunFam" id="2.40.50.90:FF:000002">
    <property type="entry name" value="Staphylococcal nuclease domain-containing protein"/>
    <property type="match status" value="1"/>
</dbReference>
<reference evidence="7" key="1">
    <citation type="submission" date="2025-05" db="UniProtKB">
        <authorList>
            <consortium name="Ensembl"/>
        </authorList>
    </citation>
    <scope>IDENTIFICATION</scope>
</reference>
<dbReference type="InterPro" id="IPR002999">
    <property type="entry name" value="Tudor"/>
</dbReference>
<dbReference type="Proteomes" id="UP000694700">
    <property type="component" value="Unplaced"/>
</dbReference>
<dbReference type="PROSITE" id="PS50830">
    <property type="entry name" value="TNASE_3"/>
    <property type="match status" value="3"/>
</dbReference>
<name>A0A8C1XEC5_CYPCA</name>
<evidence type="ECO:0000256" key="2">
    <source>
        <dbReference type="ARBA" id="ARBA00022490"/>
    </source>
</evidence>
<dbReference type="InterPro" id="IPR002071">
    <property type="entry name" value="Thermonucl_AS"/>
</dbReference>
<evidence type="ECO:0000313" key="8">
    <source>
        <dbReference type="Proteomes" id="UP000694427"/>
    </source>
</evidence>
<dbReference type="Pfam" id="PF00567">
    <property type="entry name" value="TUDOR"/>
    <property type="match status" value="1"/>
</dbReference>
<comment type="catalytic activity">
    <reaction evidence="4">
        <text>Endonucleolytic cleavage to nucleoside 3'-phosphates and 3'-phosphooligonucleotide end-products.</text>
        <dbReference type="EC" id="3.1.31.1"/>
    </reaction>
</comment>
<dbReference type="GO" id="GO:0005829">
    <property type="term" value="C:cytosol"/>
    <property type="evidence" value="ECO:0007669"/>
    <property type="project" value="UniProtKB-UniRule"/>
</dbReference>
<dbReference type="InterPro" id="IPR047386">
    <property type="entry name" value="Tudor_TDRD11"/>
</dbReference>
<evidence type="ECO:0000256" key="4">
    <source>
        <dbReference type="PIRNR" id="PIRNR017179"/>
    </source>
</evidence>
<dbReference type="FunFam" id="2.40.50.90:FF:000004">
    <property type="entry name" value="Staphylococcal nuclease domain-containing protein"/>
    <property type="match status" value="1"/>
</dbReference>
<dbReference type="GO" id="GO:1990599">
    <property type="term" value="F:3' overhang single-stranded DNA endodeoxyribonuclease activity"/>
    <property type="evidence" value="ECO:0007669"/>
    <property type="project" value="UniProtKB-EC"/>
</dbReference>
<keyword evidence="3" id="KW-0677">Repeat</keyword>
<dbReference type="FunFam" id="2.40.50.90:FF:000001">
    <property type="entry name" value="Staphylococcal nuclease domain-containing protein"/>
    <property type="match status" value="1"/>
</dbReference>
<accession>A0A8C1XEC5</accession>
<dbReference type="GO" id="GO:0003723">
    <property type="term" value="F:RNA binding"/>
    <property type="evidence" value="ECO:0007669"/>
    <property type="project" value="UniProtKB-UniRule"/>
</dbReference>
<sequence length="851" mass="95297">MASAVAAQVQSSPASAPQLQRGIVKMVLSGCAVIVRGQPRGGPPPERQINLSNVRAGALARRAVQGQPDTKDTPDEPWAFQAREFLRKKVIGKEVCFTVENKTPQGREYGMVYLGKDTSGENIAESLVTEGLATVRREGIRGNNPEQARLCDLEDQAKAAKKGLWSEGGGAHTIRDLKYTIENPRNFVDSLHQKPVNAIIEHVRDGCIVRALLLPDYYLVTVMLSGVKCPTFKREADGSETPEPFSAEAKFFTESRLLQRDVQIILESCPNQVILGTILHPNGNITELLLKEGFARCVDWSMAVYTQGAEKLRAAERSAKERKVRIWKDYVAPTANLDQKDRQFVAKVMQVMNADAIVVKLNSGEHKTIHLSSIRPPRLEGEEKNKDKDKRFRPLYDIPYMFEAREFLRKKLIGKKVNVTVDYIRAATSAMETGGVPAFPERTCATVTIGGINIAEALISKGLATVIRYRQDDDQRSSHYDELLAAEARAIKNGKGLHSKKEVPIHRVADISGETQKAKQFLPFLQRAGRSEAVVEYVFSGSRLKLYMPKETCLITFLLAGIECPRGSRNMPGGMQVAEPYSEEATFFTKELVLQRELWANYEEKPKEEVAQLTEEKERVAKYRAVYVTEITDGLHFYAQDVETGTKLESLMESMRGEIAAQPPVEGSFSPRRGDFCIAKFGDGEWYRARIEKVESPAKVHVYYIDYGNREILSSTRLAALPPAFSTRTLPPQATEYAFAFIQVPQDDDARTDAVDSVVRDIQNTQCLLNVEYSGIVCPHVTLQFADSKDDVGLGLVKEGLVMVDVRKEKHLQKMVTEYLNGQESAKSARLNIWRYGDFRDDDAVEFGYRR</sequence>
<evidence type="ECO:0000313" key="7">
    <source>
        <dbReference type="Ensembl" id="ENSCCRP00015078732.1"/>
    </source>
</evidence>
<dbReference type="PROSITE" id="PS50304">
    <property type="entry name" value="TUDOR"/>
    <property type="match status" value="1"/>
</dbReference>
<evidence type="ECO:0000313" key="9">
    <source>
        <dbReference type="Proteomes" id="UP000694700"/>
    </source>
</evidence>
<dbReference type="FunFam" id="2.40.50.90:FF:000005">
    <property type="entry name" value="Staphylococcal nuclease domain-containing protein"/>
    <property type="match status" value="1"/>
</dbReference>
<dbReference type="InterPro" id="IPR016071">
    <property type="entry name" value="Staphylococal_nuclease_OB-fold"/>
</dbReference>
<proteinExistence type="predicted"/>